<dbReference type="GeneID" id="28540630"/>
<dbReference type="HOGENOM" id="CLU_023194_7_2_6"/>
<dbReference type="GO" id="GO:0000166">
    <property type="term" value="F:nucleotide binding"/>
    <property type="evidence" value="ECO:0007669"/>
    <property type="project" value="InterPro"/>
</dbReference>
<keyword evidence="5" id="KW-1185">Reference proteome</keyword>
<dbReference type="PANTHER" id="PTHR22604:SF105">
    <property type="entry name" value="TRANS-1,2-DIHYDROBENZENE-1,2-DIOL DEHYDROGENASE"/>
    <property type="match status" value="1"/>
</dbReference>
<dbReference type="InterPro" id="IPR036291">
    <property type="entry name" value="NAD(P)-bd_dom_sf"/>
</dbReference>
<dbReference type="PANTHER" id="PTHR22604">
    <property type="entry name" value="OXIDOREDUCTASES"/>
    <property type="match status" value="1"/>
</dbReference>
<proteinExistence type="inferred from homology"/>
<dbReference type="STRING" id="80852.AWOD_I_1065"/>
<dbReference type="EMBL" id="LN554846">
    <property type="protein sequence ID" value="CED71154.1"/>
    <property type="molecule type" value="Genomic_DNA"/>
</dbReference>
<dbReference type="SUPFAM" id="SSF55347">
    <property type="entry name" value="Glyceraldehyde-3-phosphate dehydrogenase-like, C-terminal domain"/>
    <property type="match status" value="1"/>
</dbReference>
<dbReference type="Gene3D" id="3.30.360.10">
    <property type="entry name" value="Dihydrodipicolinate Reductase, domain 2"/>
    <property type="match status" value="1"/>
</dbReference>
<dbReference type="InterPro" id="IPR000683">
    <property type="entry name" value="Gfo/Idh/MocA-like_OxRdtase_N"/>
</dbReference>
<dbReference type="AlphaFoldDB" id="A0A090KHY0"/>
<keyword evidence="2" id="KW-0560">Oxidoreductase</keyword>
<name>A0A090KHY0_9GAMM</name>
<organism evidence="4 5">
    <name type="scientific">Aliivibrio wodanis</name>
    <dbReference type="NCBI Taxonomy" id="80852"/>
    <lineage>
        <taxon>Bacteria</taxon>
        <taxon>Pseudomonadati</taxon>
        <taxon>Pseudomonadota</taxon>
        <taxon>Gammaproteobacteria</taxon>
        <taxon>Vibrionales</taxon>
        <taxon>Vibrionaceae</taxon>
        <taxon>Aliivibrio</taxon>
    </lineage>
</organism>
<evidence type="ECO:0000313" key="4">
    <source>
        <dbReference type="EMBL" id="CED71154.1"/>
    </source>
</evidence>
<dbReference type="InterPro" id="IPR050984">
    <property type="entry name" value="Gfo/Idh/MocA_domain"/>
</dbReference>
<dbReference type="Proteomes" id="UP000032427">
    <property type="component" value="Chromosome 1"/>
</dbReference>
<dbReference type="PATRIC" id="fig|80852.17.peg.1088"/>
<reference evidence="5" key="1">
    <citation type="submission" date="2014-09" db="EMBL/GenBank/DDBJ databases">
        <authorList>
            <person name="Hjerde E."/>
        </authorList>
    </citation>
    <scope>NUCLEOTIDE SEQUENCE [LARGE SCALE GENOMIC DNA]</scope>
    <source>
        <strain evidence="5">06/09/139</strain>
    </source>
</reference>
<evidence type="ECO:0000256" key="2">
    <source>
        <dbReference type="ARBA" id="ARBA00023002"/>
    </source>
</evidence>
<evidence type="ECO:0000256" key="1">
    <source>
        <dbReference type="ARBA" id="ARBA00010928"/>
    </source>
</evidence>
<protein>
    <submittedName>
        <fullName evidence="4">Putative NADP or NAD utilising oxidoreductase</fullName>
    </submittedName>
</protein>
<accession>A0A090KHY0</accession>
<dbReference type="SUPFAM" id="SSF51735">
    <property type="entry name" value="NAD(P)-binding Rossmann-fold domains"/>
    <property type="match status" value="1"/>
</dbReference>
<comment type="similarity">
    <text evidence="1">Belongs to the Gfo/Idh/MocA family.</text>
</comment>
<feature type="domain" description="Gfo/Idh/MocA-like oxidoreductase N-terminal" evidence="3">
    <location>
        <begin position="6"/>
        <end position="122"/>
    </location>
</feature>
<dbReference type="KEGG" id="awd:AWOD_I_1065"/>
<dbReference type="GO" id="GO:0016491">
    <property type="term" value="F:oxidoreductase activity"/>
    <property type="evidence" value="ECO:0007669"/>
    <property type="project" value="UniProtKB-KW"/>
</dbReference>
<dbReference type="OrthoDB" id="9774191at2"/>
<dbReference type="Gene3D" id="3.40.50.720">
    <property type="entry name" value="NAD(P)-binding Rossmann-like Domain"/>
    <property type="match status" value="1"/>
</dbReference>
<sequence length="331" mass="37363">MNEKKIKWGIAGLGNIAHRFAQDLTNNSKLGELQAVAARNCDKAEQFAVTYRVISHYGDYEQLATDPTVDIVYVATIHPYHRPLVELFLSHHKHVLVEKPAFTNYQDWQDMQQLAKDNGVLLLEAMKTVVFPAYQELKTFMNEHEIVVDSIEASFGNENVYDPNIFVFNPELSGGATLDVGVYGVWFYCDLCYFFGENVPTPSVSITGEHPEWRVDENVEFLFEGKIKGKIGASISKNLPRHAILKGDGVEIVIHDKWWNPSRIDVHLRDQTHTIMHNSGGGFEHEIDHCSALLLNNVKTSSVLNTELSGQVLSILEQTLITNGYAHLTKR</sequence>
<dbReference type="Pfam" id="PF01408">
    <property type="entry name" value="GFO_IDH_MocA"/>
    <property type="match status" value="1"/>
</dbReference>
<evidence type="ECO:0000259" key="3">
    <source>
        <dbReference type="Pfam" id="PF01408"/>
    </source>
</evidence>
<gene>
    <name evidence="4" type="ORF">AWOD_I_1065</name>
</gene>
<evidence type="ECO:0000313" key="5">
    <source>
        <dbReference type="Proteomes" id="UP000032427"/>
    </source>
</evidence>